<reference evidence="2" key="2">
    <citation type="journal article" date="2015" name="Fish Shellfish Immunol.">
        <title>Early steps in the European eel (Anguilla anguilla)-Vibrio vulnificus interaction in the gills: Role of the RtxA13 toxin.</title>
        <authorList>
            <person name="Callol A."/>
            <person name="Pajuelo D."/>
            <person name="Ebbesson L."/>
            <person name="Teles M."/>
            <person name="MacKenzie S."/>
            <person name="Amaro C."/>
        </authorList>
    </citation>
    <scope>NUCLEOTIDE SEQUENCE</scope>
</reference>
<feature type="compositionally biased region" description="Polar residues" evidence="1">
    <location>
        <begin position="47"/>
        <end position="67"/>
    </location>
</feature>
<evidence type="ECO:0000256" key="1">
    <source>
        <dbReference type="SAM" id="MobiDB-lite"/>
    </source>
</evidence>
<dbReference type="EMBL" id="GBXM01035917">
    <property type="protein sequence ID" value="JAH72660.1"/>
    <property type="molecule type" value="Transcribed_RNA"/>
</dbReference>
<sequence length="67" mass="7313">MRSSSARRDGSSGVNEEAEETVVSASQNAEQHRLVPWRRCHSCPLHPSSTTPPLWATNTQHALSSVS</sequence>
<dbReference type="AlphaFoldDB" id="A0A0E9V5C0"/>
<feature type="region of interest" description="Disordered" evidence="1">
    <location>
        <begin position="1"/>
        <end position="67"/>
    </location>
</feature>
<evidence type="ECO:0000313" key="2">
    <source>
        <dbReference type="EMBL" id="JAH72660.1"/>
    </source>
</evidence>
<reference evidence="2" key="1">
    <citation type="submission" date="2014-11" db="EMBL/GenBank/DDBJ databases">
        <authorList>
            <person name="Amaro Gonzalez C."/>
        </authorList>
    </citation>
    <scope>NUCLEOTIDE SEQUENCE</scope>
</reference>
<feature type="compositionally biased region" description="Basic and acidic residues" evidence="1">
    <location>
        <begin position="1"/>
        <end position="10"/>
    </location>
</feature>
<name>A0A0E9V5C0_ANGAN</name>
<organism evidence="2">
    <name type="scientific">Anguilla anguilla</name>
    <name type="common">European freshwater eel</name>
    <name type="synonym">Muraena anguilla</name>
    <dbReference type="NCBI Taxonomy" id="7936"/>
    <lineage>
        <taxon>Eukaryota</taxon>
        <taxon>Metazoa</taxon>
        <taxon>Chordata</taxon>
        <taxon>Craniata</taxon>
        <taxon>Vertebrata</taxon>
        <taxon>Euteleostomi</taxon>
        <taxon>Actinopterygii</taxon>
        <taxon>Neopterygii</taxon>
        <taxon>Teleostei</taxon>
        <taxon>Anguilliformes</taxon>
        <taxon>Anguillidae</taxon>
        <taxon>Anguilla</taxon>
    </lineage>
</organism>
<proteinExistence type="predicted"/>
<accession>A0A0E9V5C0</accession>
<protein>
    <submittedName>
        <fullName evidence="2">Uncharacterized protein</fullName>
    </submittedName>
</protein>